<feature type="region of interest" description="Disordered" evidence="2">
    <location>
        <begin position="475"/>
        <end position="526"/>
    </location>
</feature>
<reference evidence="5 6" key="2">
    <citation type="submission" date="2024-05" db="EMBL/GenBank/DDBJ databases">
        <authorList>
            <person name="Chen Y."/>
            <person name="Shah S."/>
            <person name="Dougan E. K."/>
            <person name="Thang M."/>
            <person name="Chan C."/>
        </authorList>
    </citation>
    <scope>NUCLEOTIDE SEQUENCE [LARGE SCALE GENOMIC DNA]</scope>
</reference>
<evidence type="ECO:0000256" key="2">
    <source>
        <dbReference type="SAM" id="MobiDB-lite"/>
    </source>
</evidence>
<dbReference type="AlphaFoldDB" id="A0A9P1GFG8"/>
<dbReference type="InterPro" id="IPR000195">
    <property type="entry name" value="Rab-GAP-TBC_dom"/>
</dbReference>
<comment type="caution">
    <text evidence="4">The sequence shown here is derived from an EMBL/GenBank/DDBJ whole genome shotgun (WGS) entry which is preliminary data.</text>
</comment>
<evidence type="ECO:0000256" key="1">
    <source>
        <dbReference type="SAM" id="Coils"/>
    </source>
</evidence>
<reference evidence="4" key="1">
    <citation type="submission" date="2022-10" db="EMBL/GenBank/DDBJ databases">
        <authorList>
            <person name="Chen Y."/>
            <person name="Dougan E. K."/>
            <person name="Chan C."/>
            <person name="Rhodes N."/>
            <person name="Thang M."/>
        </authorList>
    </citation>
    <scope>NUCLEOTIDE SEQUENCE</scope>
</reference>
<gene>
    <name evidence="4" type="ORF">C1SCF055_LOCUS37136</name>
</gene>
<protein>
    <submittedName>
        <fullName evidence="5">Rab-GAP TBC domain-containing protein</fullName>
    </submittedName>
</protein>
<feature type="region of interest" description="Disordered" evidence="2">
    <location>
        <begin position="1"/>
        <end position="24"/>
    </location>
</feature>
<feature type="domain" description="Rab-GAP TBC" evidence="3">
    <location>
        <begin position="279"/>
        <end position="400"/>
    </location>
</feature>
<keyword evidence="1" id="KW-0175">Coiled coil</keyword>
<feature type="coiled-coil region" evidence="1">
    <location>
        <begin position="42"/>
        <end position="76"/>
    </location>
</feature>
<evidence type="ECO:0000313" key="6">
    <source>
        <dbReference type="Proteomes" id="UP001152797"/>
    </source>
</evidence>
<dbReference type="EMBL" id="CAMXCT030005323">
    <property type="protein sequence ID" value="CAL4799338.1"/>
    <property type="molecule type" value="Genomic_DNA"/>
</dbReference>
<dbReference type="InterPro" id="IPR035969">
    <property type="entry name" value="Rab-GAP_TBC_sf"/>
</dbReference>
<dbReference type="Proteomes" id="UP001152797">
    <property type="component" value="Unassembled WGS sequence"/>
</dbReference>
<evidence type="ECO:0000313" key="5">
    <source>
        <dbReference type="EMBL" id="CAL4799338.1"/>
    </source>
</evidence>
<dbReference type="Pfam" id="PF00566">
    <property type="entry name" value="RabGAP-TBC"/>
    <property type="match status" value="1"/>
</dbReference>
<organism evidence="4">
    <name type="scientific">Cladocopium goreaui</name>
    <dbReference type="NCBI Taxonomy" id="2562237"/>
    <lineage>
        <taxon>Eukaryota</taxon>
        <taxon>Sar</taxon>
        <taxon>Alveolata</taxon>
        <taxon>Dinophyceae</taxon>
        <taxon>Suessiales</taxon>
        <taxon>Symbiodiniaceae</taxon>
        <taxon>Cladocopium</taxon>
    </lineage>
</organism>
<dbReference type="EMBL" id="CAMXCT010005323">
    <property type="protein sequence ID" value="CAI4012026.1"/>
    <property type="molecule type" value="Genomic_DNA"/>
</dbReference>
<dbReference type="Gene3D" id="1.10.472.80">
    <property type="entry name" value="Ypt/Rab-GAP domain of gyp1p, domain 3"/>
    <property type="match status" value="1"/>
</dbReference>
<sequence>MAALGARRAGRSSLGPGGRPLPTLARALDWPLSKEEKKHCLIQVCQREIEESEAHLDEQQEEIEELQHEVKALRRLSTRSTAAETISPRSEEAPAELSEAQEAPVAEAVVPREELLQQALVAYFHERSRLSLVTNAKKSPSEIAKFYGNSEEHVADLWNSIREKDHLQNLEAVLWLTKSLPSPMAPREDVELSRARLWRRVLMRPSRTRQGYNELRLRALASPQAQELREEVQLELKVAWKGENFMSTGNLSDAIASIAQTISAPKGKHLRGAVQVASLLIYGLLPASESLEEAETDAFWCFFQLLTEMKTGDDETTRTFRARRVHDLLKVYDPALVEVLDHQGLMVFVATRLGEAFCTRSGLALEPCAQLWDVVLADPQGFAFCDFVVCALVLLRRQDLLRLKNDAEALAEALLSLPKAVPLERALRLAKALRALEKQKALRAKAREVHASHSQPEDLGVMKALGSLFGRMRERGADADSPGTGARGGSIRSTLRLAPQSGPVTTRMDRDNPLGRDAVSFKNDLE</sequence>
<accession>A0A9P1GFG8</accession>
<proteinExistence type="predicted"/>
<dbReference type="EMBL" id="CAMXCT020005323">
    <property type="protein sequence ID" value="CAL1165401.1"/>
    <property type="molecule type" value="Genomic_DNA"/>
</dbReference>
<evidence type="ECO:0000259" key="3">
    <source>
        <dbReference type="Pfam" id="PF00566"/>
    </source>
</evidence>
<dbReference type="OrthoDB" id="422778at2759"/>
<name>A0A9P1GFG8_9DINO</name>
<evidence type="ECO:0000313" key="4">
    <source>
        <dbReference type="EMBL" id="CAI4012026.1"/>
    </source>
</evidence>
<dbReference type="SUPFAM" id="SSF47923">
    <property type="entry name" value="Ypt/Rab-GAP domain of gyp1p"/>
    <property type="match status" value="1"/>
</dbReference>
<keyword evidence="6" id="KW-1185">Reference proteome</keyword>